<keyword evidence="2" id="KW-1185">Reference proteome</keyword>
<proteinExistence type="predicted"/>
<dbReference type="EMBL" id="CP011097">
    <property type="protein sequence ID" value="AJZ75605.1"/>
    <property type="molecule type" value="Genomic_DNA"/>
</dbReference>
<organism evidence="1 2">
    <name type="scientific">Candidatus Nitrosotenuis cloacae</name>
    <dbReference type="NCBI Taxonomy" id="1603555"/>
    <lineage>
        <taxon>Archaea</taxon>
        <taxon>Nitrososphaerota</taxon>
        <taxon>Candidatus Nitrosotenuis</taxon>
    </lineage>
</organism>
<dbReference type="OrthoDB" id="6477at2157"/>
<name>A0A3G1B672_9ARCH</name>
<dbReference type="AlphaFoldDB" id="A0A3G1B672"/>
<gene>
    <name evidence="1" type="ORF">SU86_003580</name>
</gene>
<dbReference type="KEGG" id="tah:SU86_003580"/>
<dbReference type="RefSeq" id="WP_048188424.1">
    <property type="nucleotide sequence ID" value="NZ_CP011097.1"/>
</dbReference>
<protein>
    <submittedName>
        <fullName evidence="1">Uncharacterized protein</fullName>
    </submittedName>
</protein>
<evidence type="ECO:0000313" key="2">
    <source>
        <dbReference type="Proteomes" id="UP000266745"/>
    </source>
</evidence>
<sequence>MRDDERFEIERAYDLLPHVIGASLACVWFRTNGIKKPNEDEFRKKTVEFFAILSGIESSYPDEEKFSEIRSYMKNRYNQEIEKIIQGKNPEIEKRYKRYVDYG</sequence>
<accession>A0A3G1B672</accession>
<dbReference type="GeneID" id="24875472"/>
<reference evidence="1 2" key="1">
    <citation type="journal article" date="2016" name="Sci. Rep.">
        <title>A novel ammonia-oxidizing archaeon from wastewater treatment plant: Its enrichment, physiological and genomic characteristics.</title>
        <authorList>
            <person name="Li Y."/>
            <person name="Ding K."/>
            <person name="Wen X."/>
            <person name="Zhang B."/>
            <person name="Shen B."/>
            <person name="Yang Y."/>
        </authorList>
    </citation>
    <scope>NUCLEOTIDE SEQUENCE [LARGE SCALE GENOMIC DNA]</scope>
    <source>
        <strain evidence="1 2">SAT1</strain>
    </source>
</reference>
<dbReference type="Proteomes" id="UP000266745">
    <property type="component" value="Chromosome"/>
</dbReference>
<evidence type="ECO:0000313" key="1">
    <source>
        <dbReference type="EMBL" id="AJZ75605.1"/>
    </source>
</evidence>
<dbReference type="STRING" id="1603555.SU86_003580"/>
<dbReference type="PROSITE" id="PS51257">
    <property type="entry name" value="PROKAR_LIPOPROTEIN"/>
    <property type="match status" value="1"/>
</dbReference>